<dbReference type="PANTHER" id="PTHR43802:SF1">
    <property type="entry name" value="IP11341P-RELATED"/>
    <property type="match status" value="1"/>
</dbReference>
<evidence type="ECO:0000313" key="3">
    <source>
        <dbReference type="Proteomes" id="UP001623041"/>
    </source>
</evidence>
<dbReference type="Gene3D" id="1.10.287.2460">
    <property type="match status" value="1"/>
</dbReference>
<dbReference type="Pfam" id="PF00378">
    <property type="entry name" value="ECH_1"/>
    <property type="match status" value="1"/>
</dbReference>
<dbReference type="EMBL" id="JBJHQH010000037">
    <property type="protein sequence ID" value="MFK9095228.1"/>
    <property type="molecule type" value="Genomic_DNA"/>
</dbReference>
<dbReference type="InterPro" id="IPR001753">
    <property type="entry name" value="Enoyl-CoA_hydra/iso"/>
</dbReference>
<sequence>MNKKVLVDQQDGVTIITINRPEKHNCIDGETAQLLYEAWAHFRDDDQAKVAILTGSGPSFSSGADLMAIDSLGPQNQYDSDFVYDGKGYLGFTRMTDIFKPTIAAVNGYCFAGGLEMAAWCDIRIAAENAEFGCLERRWNVPLVDGGTQRIPRIVGWGRGMDLILTGRKIDAATALDWGLVTEVAEPSNLLNRALELAHQMASYPQGSLRSDKQAAVRGWGLPLEEALRIECQLGIPHTKSEETREGLNNFINRKGR</sequence>
<protein>
    <submittedName>
        <fullName evidence="2">Enoyl-CoA hydratase-related protein</fullName>
    </submittedName>
</protein>
<dbReference type="CDD" id="cd06558">
    <property type="entry name" value="crotonase-like"/>
    <property type="match status" value="1"/>
</dbReference>
<comment type="similarity">
    <text evidence="1">Belongs to the enoyl-CoA hydratase/isomerase family.</text>
</comment>
<dbReference type="Gene3D" id="3.90.226.10">
    <property type="entry name" value="2-enoyl-CoA Hydratase, Chain A, domain 1"/>
    <property type="match status" value="1"/>
</dbReference>
<dbReference type="RefSeq" id="WP_406583626.1">
    <property type="nucleotide sequence ID" value="NZ_JBJHQH010000037.1"/>
</dbReference>
<dbReference type="SUPFAM" id="SSF52096">
    <property type="entry name" value="ClpP/crotonase"/>
    <property type="match status" value="1"/>
</dbReference>
<keyword evidence="3" id="KW-1185">Reference proteome</keyword>
<evidence type="ECO:0000256" key="1">
    <source>
        <dbReference type="ARBA" id="ARBA00005254"/>
    </source>
</evidence>
<name>A0ABW8RPF3_9BACI</name>
<comment type="caution">
    <text evidence="2">The sequence shown here is derived from an EMBL/GenBank/DDBJ whole genome shotgun (WGS) entry which is preliminary data.</text>
</comment>
<accession>A0ABW8RPF3</accession>
<dbReference type="InterPro" id="IPR029045">
    <property type="entry name" value="ClpP/crotonase-like_dom_sf"/>
</dbReference>
<dbReference type="PANTHER" id="PTHR43802">
    <property type="entry name" value="ENOYL-COA HYDRATASE"/>
    <property type="match status" value="1"/>
</dbReference>
<reference evidence="2 3" key="1">
    <citation type="submission" date="2024-11" db="EMBL/GenBank/DDBJ databases">
        <authorList>
            <person name="Lucas J.A."/>
        </authorList>
    </citation>
    <scope>NUCLEOTIDE SEQUENCE [LARGE SCALE GENOMIC DNA]</scope>
    <source>
        <strain evidence="2 3">Z 5.4</strain>
    </source>
</reference>
<dbReference type="Proteomes" id="UP001623041">
    <property type="component" value="Unassembled WGS sequence"/>
</dbReference>
<proteinExistence type="inferred from homology"/>
<gene>
    <name evidence="2" type="ORF">ACJEBI_27720</name>
</gene>
<organism evidence="2 3">
    <name type="scientific">Bacillus salipaludis</name>
    <dbReference type="NCBI Taxonomy" id="2547811"/>
    <lineage>
        <taxon>Bacteria</taxon>
        <taxon>Bacillati</taxon>
        <taxon>Bacillota</taxon>
        <taxon>Bacilli</taxon>
        <taxon>Bacillales</taxon>
        <taxon>Bacillaceae</taxon>
        <taxon>Bacillus</taxon>
    </lineage>
</organism>
<evidence type="ECO:0000313" key="2">
    <source>
        <dbReference type="EMBL" id="MFK9095228.1"/>
    </source>
</evidence>